<dbReference type="Proteomes" id="UP001596241">
    <property type="component" value="Unassembled WGS sequence"/>
</dbReference>
<gene>
    <name evidence="1" type="ORF">ACFP3M_01095</name>
</gene>
<accession>A0ABW1FDG7</accession>
<comment type="caution">
    <text evidence="1">The sequence shown here is derived from an EMBL/GenBank/DDBJ whole genome shotgun (WGS) entry which is preliminary data.</text>
</comment>
<dbReference type="RefSeq" id="WP_345081890.1">
    <property type="nucleotide sequence ID" value="NZ_BAAAWG010000006.1"/>
</dbReference>
<keyword evidence="2" id="KW-1185">Reference proteome</keyword>
<protein>
    <submittedName>
        <fullName evidence="1">Uncharacterized protein</fullName>
    </submittedName>
</protein>
<name>A0ABW1FDG7_9ACTN</name>
<reference evidence="2" key="1">
    <citation type="journal article" date="2019" name="Int. J. Syst. Evol. Microbiol.">
        <title>The Global Catalogue of Microorganisms (GCM) 10K type strain sequencing project: providing services to taxonomists for standard genome sequencing and annotation.</title>
        <authorList>
            <consortium name="The Broad Institute Genomics Platform"/>
            <consortium name="The Broad Institute Genome Sequencing Center for Infectious Disease"/>
            <person name="Wu L."/>
            <person name="Ma J."/>
        </authorList>
    </citation>
    <scope>NUCLEOTIDE SEQUENCE [LARGE SCALE GENOMIC DNA]</scope>
    <source>
        <strain evidence="2">CGMCC 1.15809</strain>
    </source>
</reference>
<dbReference type="EMBL" id="JBHSPW010000001">
    <property type="protein sequence ID" value="MFC5891426.1"/>
    <property type="molecule type" value="Genomic_DNA"/>
</dbReference>
<organism evidence="1 2">
    <name type="scientific">Streptomyces ramulosus</name>
    <dbReference type="NCBI Taxonomy" id="47762"/>
    <lineage>
        <taxon>Bacteria</taxon>
        <taxon>Bacillati</taxon>
        <taxon>Actinomycetota</taxon>
        <taxon>Actinomycetes</taxon>
        <taxon>Kitasatosporales</taxon>
        <taxon>Streptomycetaceae</taxon>
        <taxon>Streptomyces</taxon>
    </lineage>
</organism>
<sequence>MTTSAPGQQQTRFNATGQVQDFRVPDGVTSLEARIWGSGGGGGAHAGGGGFTSGTVAVTPGEVLKVVVGSTAFGGGPKQGGGMSGLYRTGQGPLLIAGGGGAGGEGQGDVTLMAGGPGGGARGGDGKPRARGTWTGAPARGAVGPTGGAGVEAKDHDPAGKGGDLGYDGGFNGGRVPLPGMGGGGGGPQSAATAGGGGGYAGGGGGGGWGGDAGGGGAYESGGAGGSGFASGPGVTGGVTVTGAGPSAAGKSDPWYQAGVGDAGQPGQVVLQWHEFTVAPGGPPDVQLVQAGPVGYPGVRVDGGAAFAPVPVTVALPPGGGLLFGTQALPDYQLTVRNAAGPTLPPYSGVLSPDGASLHFSDVDLQLPGTSVMWVAVSAEHDAVLGVTSLPFTVGGKTSPSTPVVVQPGFVLSPGDGPLPLARGGAALRYPGVKVVNKGAHALPLQTVTATLPAGAGLAFGTPSAPDHQLTVQDAGGRTKAYPGTLATDGQSLTFTNVDLAIPTATSQSVMWVCVSAGGDAPLGPTAVEFSVGARTSPSTTLDIV</sequence>
<evidence type="ECO:0000313" key="1">
    <source>
        <dbReference type="EMBL" id="MFC5891426.1"/>
    </source>
</evidence>
<evidence type="ECO:0000313" key="2">
    <source>
        <dbReference type="Proteomes" id="UP001596241"/>
    </source>
</evidence>
<proteinExistence type="predicted"/>